<proteinExistence type="predicted"/>
<dbReference type="GO" id="GO:0009523">
    <property type="term" value="C:photosystem II"/>
    <property type="evidence" value="ECO:0007669"/>
    <property type="project" value="UniProtKB-KW"/>
</dbReference>
<protein>
    <recommendedName>
        <fullName evidence="12">Photosystem II CP43 chlorophyll apoprotein</fullName>
    </recommendedName>
</protein>
<gene>
    <name evidence="10" type="ORF">Csa_2G037270</name>
</gene>
<keyword evidence="4" id="KW-0934">Plastid</keyword>
<dbReference type="InterPro" id="IPR000932">
    <property type="entry name" value="PS_antenna-like"/>
</dbReference>
<dbReference type="Proteomes" id="UP000029981">
    <property type="component" value="Chromosome 2"/>
</dbReference>
<evidence type="ECO:0000256" key="5">
    <source>
        <dbReference type="ARBA" id="ARBA00022692"/>
    </source>
</evidence>
<evidence type="ECO:0000256" key="9">
    <source>
        <dbReference type="ARBA" id="ARBA00023276"/>
    </source>
</evidence>
<keyword evidence="9" id="KW-0604">Photosystem II</keyword>
<keyword evidence="6" id="KW-1133">Transmembrane helix</keyword>
<reference evidence="10 11" key="3">
    <citation type="journal article" date="2010" name="BMC Genomics">
        <title>Transcriptome sequencing and comparative analysis of cucumber flowers with different sex types.</title>
        <authorList>
            <person name="Guo S."/>
            <person name="Zheng Y."/>
            <person name="Joung J.G."/>
            <person name="Liu S."/>
            <person name="Zhang Z."/>
            <person name="Crasta O.R."/>
            <person name="Sobral B.W."/>
            <person name="Xu Y."/>
            <person name="Huang S."/>
            <person name="Fei Z."/>
        </authorList>
    </citation>
    <scope>NUCLEOTIDE SEQUENCE [LARGE SCALE GENOMIC DNA]</scope>
    <source>
        <strain evidence="11">cv. 9930</strain>
    </source>
</reference>
<dbReference type="InterPro" id="IPR044900">
    <property type="entry name" value="PSII_PsbC_sf"/>
</dbReference>
<dbReference type="AlphaFoldDB" id="A0A0A0LGN9"/>
<dbReference type="OMA" id="STEYITH"/>
<evidence type="ECO:0000313" key="10">
    <source>
        <dbReference type="EMBL" id="KGN61080.1"/>
    </source>
</evidence>
<evidence type="ECO:0000256" key="2">
    <source>
        <dbReference type="ARBA" id="ARBA00022494"/>
    </source>
</evidence>
<keyword evidence="8" id="KW-0472">Membrane</keyword>
<dbReference type="Pfam" id="PF00421">
    <property type="entry name" value="PSII"/>
    <property type="match status" value="1"/>
</dbReference>
<dbReference type="GO" id="GO:0016168">
    <property type="term" value="F:chlorophyll binding"/>
    <property type="evidence" value="ECO:0007669"/>
    <property type="project" value="UniProtKB-KW"/>
</dbReference>
<evidence type="ECO:0000256" key="4">
    <source>
        <dbReference type="ARBA" id="ARBA00022640"/>
    </source>
</evidence>
<keyword evidence="5" id="KW-0812">Transmembrane</keyword>
<reference evidence="10 11" key="2">
    <citation type="journal article" date="2009" name="PLoS ONE">
        <title>An integrated genetic and cytogenetic map of the cucumber genome.</title>
        <authorList>
            <person name="Ren Y."/>
            <person name="Zhang Z."/>
            <person name="Liu J."/>
            <person name="Staub J.E."/>
            <person name="Han Y."/>
            <person name="Cheng Z."/>
            <person name="Li X."/>
            <person name="Lu J."/>
            <person name="Miao H."/>
            <person name="Kang H."/>
            <person name="Xie B."/>
            <person name="Gu X."/>
            <person name="Wang X."/>
            <person name="Du Y."/>
            <person name="Jin W."/>
            <person name="Huang S."/>
        </authorList>
    </citation>
    <scope>NUCLEOTIDE SEQUENCE [LARGE SCALE GENOMIC DNA]</scope>
    <source>
        <strain evidence="11">cv. 9930</strain>
    </source>
</reference>
<keyword evidence="2" id="KW-0148">Chlorophyll</keyword>
<evidence type="ECO:0000256" key="6">
    <source>
        <dbReference type="ARBA" id="ARBA00022989"/>
    </source>
</evidence>
<dbReference type="InterPro" id="IPR036001">
    <property type="entry name" value="PS_II_antenna-like_sf"/>
</dbReference>
<dbReference type="Gene3D" id="1.10.10.670">
    <property type="entry name" value="photosystem ii from thermosynechococcus elongatus"/>
    <property type="match status" value="1"/>
</dbReference>
<keyword evidence="11" id="KW-1185">Reference proteome</keyword>
<organism evidence="10 11">
    <name type="scientific">Cucumis sativus</name>
    <name type="common">Cucumber</name>
    <dbReference type="NCBI Taxonomy" id="3659"/>
    <lineage>
        <taxon>Eukaryota</taxon>
        <taxon>Viridiplantae</taxon>
        <taxon>Streptophyta</taxon>
        <taxon>Embryophyta</taxon>
        <taxon>Tracheophyta</taxon>
        <taxon>Spermatophyta</taxon>
        <taxon>Magnoliopsida</taxon>
        <taxon>eudicotyledons</taxon>
        <taxon>Gunneridae</taxon>
        <taxon>Pentapetalae</taxon>
        <taxon>rosids</taxon>
        <taxon>fabids</taxon>
        <taxon>Cucurbitales</taxon>
        <taxon>Cucurbitaceae</taxon>
        <taxon>Benincaseae</taxon>
        <taxon>Cucumis</taxon>
    </lineage>
</organism>
<dbReference type="SUPFAM" id="SSF161077">
    <property type="entry name" value="Photosystem II antenna protein-like"/>
    <property type="match status" value="1"/>
</dbReference>
<sequence length="132" mass="15168">MYFKLFITVKLGETMRFLDLRALWLEPLRSFNGLDLSRLKKGIQPWQERCSTEYITHTPLGSLNSVGGVATEINAVNYVSPRSWLATSHFVLGFFLFVGHLWHAGRTRVTGARFEKGIDRDFEPVMFMTPLN</sequence>
<evidence type="ECO:0000256" key="3">
    <source>
        <dbReference type="ARBA" id="ARBA00022531"/>
    </source>
</evidence>
<keyword evidence="3" id="KW-0602">Photosynthesis</keyword>
<comment type="subcellular location">
    <subcellularLocation>
        <location evidence="1">Membrane</location>
        <topology evidence="1">Multi-pass membrane protein</topology>
    </subcellularLocation>
</comment>
<evidence type="ECO:0000256" key="7">
    <source>
        <dbReference type="ARBA" id="ARBA00022991"/>
    </source>
</evidence>
<dbReference type="EMBL" id="CM002923">
    <property type="protein sequence ID" value="KGN61080.1"/>
    <property type="molecule type" value="Genomic_DNA"/>
</dbReference>
<dbReference type="Gramene" id="KGN61080">
    <property type="protein sequence ID" value="KGN61080"/>
    <property type="gene ID" value="Csa_2G037270"/>
</dbReference>
<keyword evidence="7" id="KW-0157">Chromophore</keyword>
<evidence type="ECO:0008006" key="12">
    <source>
        <dbReference type="Google" id="ProtNLM"/>
    </source>
</evidence>
<evidence type="ECO:0000256" key="8">
    <source>
        <dbReference type="ARBA" id="ARBA00023136"/>
    </source>
</evidence>
<dbReference type="STRING" id="3659.A0A0A0LGN9"/>
<dbReference type="GO" id="GO:0009767">
    <property type="term" value="P:photosynthetic electron transport chain"/>
    <property type="evidence" value="ECO:0007669"/>
    <property type="project" value="InterPro"/>
</dbReference>
<name>A0A0A0LGN9_CUCSA</name>
<evidence type="ECO:0000313" key="11">
    <source>
        <dbReference type="Proteomes" id="UP000029981"/>
    </source>
</evidence>
<evidence type="ECO:0000256" key="1">
    <source>
        <dbReference type="ARBA" id="ARBA00004141"/>
    </source>
</evidence>
<reference evidence="10 11" key="4">
    <citation type="journal article" date="2011" name="BMC Genomics">
        <title>RNA-Seq improves annotation of protein-coding genes in the cucumber genome.</title>
        <authorList>
            <person name="Li Z."/>
            <person name="Zhang Z."/>
            <person name="Yan P."/>
            <person name="Huang S."/>
            <person name="Fei Z."/>
            <person name="Lin K."/>
        </authorList>
    </citation>
    <scope>NUCLEOTIDE SEQUENCE [LARGE SCALE GENOMIC DNA]</scope>
    <source>
        <strain evidence="11">cv. 9930</strain>
    </source>
</reference>
<accession>A0A0A0LGN9</accession>
<reference evidence="10 11" key="1">
    <citation type="journal article" date="2009" name="Nat. Genet.">
        <title>The genome of the cucumber, Cucumis sativus L.</title>
        <authorList>
            <person name="Huang S."/>
            <person name="Li R."/>
            <person name="Zhang Z."/>
            <person name="Li L."/>
            <person name="Gu X."/>
            <person name="Fan W."/>
            <person name="Lucas W.J."/>
            <person name="Wang X."/>
            <person name="Xie B."/>
            <person name="Ni P."/>
            <person name="Ren Y."/>
            <person name="Zhu H."/>
            <person name="Li J."/>
            <person name="Lin K."/>
            <person name="Jin W."/>
            <person name="Fei Z."/>
            <person name="Li G."/>
            <person name="Staub J."/>
            <person name="Kilian A."/>
            <person name="van der Vossen E.A."/>
            <person name="Wu Y."/>
            <person name="Guo J."/>
            <person name="He J."/>
            <person name="Jia Z."/>
            <person name="Ren Y."/>
            <person name="Tian G."/>
            <person name="Lu Y."/>
            <person name="Ruan J."/>
            <person name="Qian W."/>
            <person name="Wang M."/>
            <person name="Huang Q."/>
            <person name="Li B."/>
            <person name="Xuan Z."/>
            <person name="Cao J."/>
            <person name="Asan"/>
            <person name="Wu Z."/>
            <person name="Zhang J."/>
            <person name="Cai Q."/>
            <person name="Bai Y."/>
            <person name="Zhao B."/>
            <person name="Han Y."/>
            <person name="Li Y."/>
            <person name="Li X."/>
            <person name="Wang S."/>
            <person name="Shi Q."/>
            <person name="Liu S."/>
            <person name="Cho W.K."/>
            <person name="Kim J.Y."/>
            <person name="Xu Y."/>
            <person name="Heller-Uszynska K."/>
            <person name="Miao H."/>
            <person name="Cheng Z."/>
            <person name="Zhang S."/>
            <person name="Wu J."/>
            <person name="Yang Y."/>
            <person name="Kang H."/>
            <person name="Li M."/>
            <person name="Liang H."/>
            <person name="Ren X."/>
            <person name="Shi Z."/>
            <person name="Wen M."/>
            <person name="Jian M."/>
            <person name="Yang H."/>
            <person name="Zhang G."/>
            <person name="Yang Z."/>
            <person name="Chen R."/>
            <person name="Liu S."/>
            <person name="Li J."/>
            <person name="Ma L."/>
            <person name="Liu H."/>
            <person name="Zhou Y."/>
            <person name="Zhao J."/>
            <person name="Fang X."/>
            <person name="Li G."/>
            <person name="Fang L."/>
            <person name="Li Y."/>
            <person name="Liu D."/>
            <person name="Zheng H."/>
            <person name="Zhang Y."/>
            <person name="Qin N."/>
            <person name="Li Z."/>
            <person name="Yang G."/>
            <person name="Yang S."/>
            <person name="Bolund L."/>
            <person name="Kristiansen K."/>
            <person name="Zheng H."/>
            <person name="Li S."/>
            <person name="Zhang X."/>
            <person name="Yang H."/>
            <person name="Wang J."/>
            <person name="Sun R."/>
            <person name="Zhang B."/>
            <person name="Jiang S."/>
            <person name="Wang J."/>
            <person name="Du Y."/>
            <person name="Li S."/>
        </authorList>
    </citation>
    <scope>NUCLEOTIDE SEQUENCE [LARGE SCALE GENOMIC DNA]</scope>
    <source>
        <strain evidence="11">cv. 9930</strain>
    </source>
</reference>